<organism evidence="4 5">
    <name type="scientific">Bifidobacterium hapali</name>
    <dbReference type="NCBI Taxonomy" id="1630172"/>
    <lineage>
        <taxon>Bacteria</taxon>
        <taxon>Bacillati</taxon>
        <taxon>Actinomycetota</taxon>
        <taxon>Actinomycetes</taxon>
        <taxon>Bifidobacteriales</taxon>
        <taxon>Bifidobacteriaceae</taxon>
        <taxon>Bifidobacterium</taxon>
    </lineage>
</organism>
<sequence length="156" mass="17756">MALTIRAYTAMPREARDIRERVFIRERAWRPEFDARDEQGASTHLLAFDAVGQAVGTCRFYKDDQYASSDDERSVHPNTFVIARLAVLPDARGRRIGSTLLDEAEQHIAATGGTAAAVHAECDYYQFYERRGYRLTDDVYENGRHGWLVKPLTVTD</sequence>
<dbReference type="InterPro" id="IPR050832">
    <property type="entry name" value="Bact_Acetyltransf"/>
</dbReference>
<evidence type="ECO:0000256" key="1">
    <source>
        <dbReference type="ARBA" id="ARBA00022679"/>
    </source>
</evidence>
<dbReference type="PANTHER" id="PTHR43877">
    <property type="entry name" value="AMINOALKYLPHOSPHONATE N-ACETYLTRANSFERASE-RELATED-RELATED"/>
    <property type="match status" value="1"/>
</dbReference>
<proteinExistence type="predicted"/>
<evidence type="ECO:0000313" key="4">
    <source>
        <dbReference type="EMBL" id="OZG64269.1"/>
    </source>
</evidence>
<name>A0A261FYL9_9BIFI</name>
<dbReference type="OrthoDB" id="4322031at2"/>
<dbReference type="Gene3D" id="3.40.630.30">
    <property type="match status" value="1"/>
</dbReference>
<dbReference type="InterPro" id="IPR000182">
    <property type="entry name" value="GNAT_dom"/>
</dbReference>
<dbReference type="InterPro" id="IPR016181">
    <property type="entry name" value="Acyl_CoA_acyltransferase"/>
</dbReference>
<dbReference type="PROSITE" id="PS51186">
    <property type="entry name" value="GNAT"/>
    <property type="match status" value="1"/>
</dbReference>
<reference evidence="4 5" key="1">
    <citation type="journal article" date="2017" name="BMC Genomics">
        <title>Comparative genomic and phylogenomic analyses of the Bifidobacteriaceae family.</title>
        <authorList>
            <person name="Lugli G.A."/>
            <person name="Milani C."/>
            <person name="Turroni F."/>
            <person name="Duranti S."/>
            <person name="Mancabelli L."/>
            <person name="Mangifesta M."/>
            <person name="Ferrario C."/>
            <person name="Modesto M."/>
            <person name="Mattarelli P."/>
            <person name="Jiri K."/>
            <person name="van Sinderen D."/>
            <person name="Ventura M."/>
        </authorList>
    </citation>
    <scope>NUCLEOTIDE SEQUENCE [LARGE SCALE GENOMIC DNA]</scope>
    <source>
        <strain evidence="4 5">DSM 100202</strain>
    </source>
</reference>
<accession>A0A261FYL9</accession>
<dbReference type="RefSeq" id="WP_094729797.1">
    <property type="nucleotide sequence ID" value="NZ_MWWY01000024.1"/>
</dbReference>
<dbReference type="Proteomes" id="UP000216074">
    <property type="component" value="Unassembled WGS sequence"/>
</dbReference>
<dbReference type="Pfam" id="PF00583">
    <property type="entry name" value="Acetyltransf_1"/>
    <property type="match status" value="1"/>
</dbReference>
<dbReference type="CDD" id="cd04301">
    <property type="entry name" value="NAT_SF"/>
    <property type="match status" value="1"/>
</dbReference>
<evidence type="ECO:0000256" key="2">
    <source>
        <dbReference type="ARBA" id="ARBA00023315"/>
    </source>
</evidence>
<evidence type="ECO:0000313" key="5">
    <source>
        <dbReference type="Proteomes" id="UP000216074"/>
    </source>
</evidence>
<gene>
    <name evidence="4" type="ORF">BHAP_1170</name>
</gene>
<dbReference type="GO" id="GO:0016747">
    <property type="term" value="F:acyltransferase activity, transferring groups other than amino-acyl groups"/>
    <property type="evidence" value="ECO:0007669"/>
    <property type="project" value="InterPro"/>
</dbReference>
<dbReference type="AlphaFoldDB" id="A0A261FYL9"/>
<keyword evidence="1 4" id="KW-0808">Transferase</keyword>
<protein>
    <submittedName>
        <fullName evidence="4">GNAT family acetyltransferase</fullName>
    </submittedName>
</protein>
<evidence type="ECO:0000259" key="3">
    <source>
        <dbReference type="PROSITE" id="PS51186"/>
    </source>
</evidence>
<dbReference type="SUPFAM" id="SSF55729">
    <property type="entry name" value="Acyl-CoA N-acyltransferases (Nat)"/>
    <property type="match status" value="1"/>
</dbReference>
<keyword evidence="5" id="KW-1185">Reference proteome</keyword>
<keyword evidence="2" id="KW-0012">Acyltransferase</keyword>
<comment type="caution">
    <text evidence="4">The sequence shown here is derived from an EMBL/GenBank/DDBJ whole genome shotgun (WGS) entry which is preliminary data.</text>
</comment>
<dbReference type="EMBL" id="MWWY01000024">
    <property type="protein sequence ID" value="OZG64269.1"/>
    <property type="molecule type" value="Genomic_DNA"/>
</dbReference>
<feature type="domain" description="N-acetyltransferase" evidence="3">
    <location>
        <begin position="3"/>
        <end position="153"/>
    </location>
</feature>